<keyword evidence="8" id="KW-0460">Magnesium</keyword>
<keyword evidence="2 8" id="KW-0808">Transferase</keyword>
<organism evidence="10">
    <name type="scientific">Trepomonas sp. PC1</name>
    <dbReference type="NCBI Taxonomy" id="1076344"/>
    <lineage>
        <taxon>Eukaryota</taxon>
        <taxon>Metamonada</taxon>
        <taxon>Diplomonadida</taxon>
        <taxon>Hexamitidae</taxon>
        <taxon>Hexamitinae</taxon>
        <taxon>Trepomonas</taxon>
    </lineage>
</organism>
<dbReference type="GO" id="GO:0004707">
    <property type="term" value="F:MAP kinase activity"/>
    <property type="evidence" value="ECO:0007669"/>
    <property type="project" value="UniProtKB-EC"/>
</dbReference>
<evidence type="ECO:0000256" key="7">
    <source>
        <dbReference type="RuleBase" id="RU000304"/>
    </source>
</evidence>
<dbReference type="PROSITE" id="PS00108">
    <property type="entry name" value="PROTEIN_KINASE_ST"/>
    <property type="match status" value="1"/>
</dbReference>
<dbReference type="AlphaFoldDB" id="A0A146KD86"/>
<comment type="catalytic activity">
    <reaction evidence="8">
        <text>L-threonyl-[protein] + ATP = O-phospho-L-threonyl-[protein] + ADP + H(+)</text>
        <dbReference type="Rhea" id="RHEA:46608"/>
        <dbReference type="Rhea" id="RHEA-COMP:11060"/>
        <dbReference type="Rhea" id="RHEA-COMP:11605"/>
        <dbReference type="ChEBI" id="CHEBI:15378"/>
        <dbReference type="ChEBI" id="CHEBI:30013"/>
        <dbReference type="ChEBI" id="CHEBI:30616"/>
        <dbReference type="ChEBI" id="CHEBI:61977"/>
        <dbReference type="ChEBI" id="CHEBI:456216"/>
        <dbReference type="EC" id="2.7.11.24"/>
    </reaction>
</comment>
<dbReference type="Gene3D" id="3.30.200.20">
    <property type="entry name" value="Phosphorylase Kinase, domain 1"/>
    <property type="match status" value="1"/>
</dbReference>
<comment type="cofactor">
    <cofactor evidence="8">
        <name>Mg(2+)</name>
        <dbReference type="ChEBI" id="CHEBI:18420"/>
    </cofactor>
</comment>
<dbReference type="PROSITE" id="PS00107">
    <property type="entry name" value="PROTEIN_KINASE_ATP"/>
    <property type="match status" value="1"/>
</dbReference>
<evidence type="ECO:0000313" key="10">
    <source>
        <dbReference type="EMBL" id="JAP93299.1"/>
    </source>
</evidence>
<dbReference type="InterPro" id="IPR008271">
    <property type="entry name" value="Ser/Thr_kinase_AS"/>
</dbReference>
<comment type="similarity">
    <text evidence="8">Belongs to the protein kinase superfamily. Ser/Thr protein kinase family. MAP kinase subfamily.</text>
</comment>
<name>A0A146KD86_9EUKA</name>
<evidence type="ECO:0000259" key="9">
    <source>
        <dbReference type="PROSITE" id="PS50011"/>
    </source>
</evidence>
<keyword evidence="5 6" id="KW-0067">ATP-binding</keyword>
<dbReference type="FunFam" id="1.10.510.10:FF:000040">
    <property type="entry name" value="Mitogen-activated protein kinase"/>
    <property type="match status" value="1"/>
</dbReference>
<dbReference type="InterPro" id="IPR000719">
    <property type="entry name" value="Prot_kinase_dom"/>
</dbReference>
<proteinExistence type="inferred from homology"/>
<evidence type="ECO:0000256" key="6">
    <source>
        <dbReference type="PROSITE-ProRule" id="PRU10141"/>
    </source>
</evidence>
<dbReference type="SMART" id="SM00220">
    <property type="entry name" value="S_TKc"/>
    <property type="match status" value="1"/>
</dbReference>
<feature type="binding site" evidence="6">
    <location>
        <position position="49"/>
    </location>
    <ligand>
        <name>ATP</name>
        <dbReference type="ChEBI" id="CHEBI:30616"/>
    </ligand>
</feature>
<evidence type="ECO:0000256" key="1">
    <source>
        <dbReference type="ARBA" id="ARBA00022527"/>
    </source>
</evidence>
<dbReference type="InterPro" id="IPR017441">
    <property type="entry name" value="Protein_kinase_ATP_BS"/>
</dbReference>
<evidence type="ECO:0000256" key="2">
    <source>
        <dbReference type="ARBA" id="ARBA00022679"/>
    </source>
</evidence>
<feature type="domain" description="Protein kinase" evidence="9">
    <location>
        <begin position="19"/>
        <end position="310"/>
    </location>
</feature>
<dbReference type="GO" id="GO:0005524">
    <property type="term" value="F:ATP binding"/>
    <property type="evidence" value="ECO:0007669"/>
    <property type="project" value="UniProtKB-UniRule"/>
</dbReference>
<dbReference type="Gene3D" id="1.10.510.10">
    <property type="entry name" value="Transferase(Phosphotransferase) domain 1"/>
    <property type="match status" value="1"/>
</dbReference>
<keyword evidence="3 6" id="KW-0547">Nucleotide-binding</keyword>
<dbReference type="Pfam" id="PF00069">
    <property type="entry name" value="Pkinase"/>
    <property type="match status" value="1"/>
</dbReference>
<keyword evidence="4 8" id="KW-0418">Kinase</keyword>
<dbReference type="InterPro" id="IPR003527">
    <property type="entry name" value="MAP_kinase_CS"/>
</dbReference>
<dbReference type="FunFam" id="3.30.200.20:FF:000046">
    <property type="entry name" value="Mitogen-activated protein kinase"/>
    <property type="match status" value="1"/>
</dbReference>
<accession>A0A146KD86</accession>
<dbReference type="InterPro" id="IPR011009">
    <property type="entry name" value="Kinase-like_dom_sf"/>
</dbReference>
<dbReference type="PROSITE" id="PS01351">
    <property type="entry name" value="MAPK"/>
    <property type="match status" value="1"/>
</dbReference>
<evidence type="ECO:0000256" key="5">
    <source>
        <dbReference type="ARBA" id="ARBA00022840"/>
    </source>
</evidence>
<evidence type="ECO:0000256" key="3">
    <source>
        <dbReference type="ARBA" id="ARBA00022741"/>
    </source>
</evidence>
<sequence length="375" mass="43134">MPYTTTEVKGVKFTLPDYYKVSKILGQGAYGVVVEAIDSRNNAHLAIKKLDKVFSHLVDAKRILRELCLLRALTHENVAAMTDIVVPQDLNNLDELYVVFTFMQTDMYKIISSRQPLSDEHIQFFMYQLFRGLAYIHSAGVVHRDLKPSNLLLNSDCGLQICDLGLARLSQEVEEAKDMKMTEYVSTRWYRAPEVILGDPKYGQAIDMFSCGCIFAELLLRKPFFPGRDYINQLHLIMDVLGTPDKQLLDRIDNKSAREYVEQQPVQQPTDLKLKFPDLSDAGLDLMKSLLNMDPNSRLTAEKSMRHPFFEGTFEEADLILYSGKPIKLFFEHHELTKELLELGFLNEVRKFHPEVKPEVMKRAAMMKIHPDILE</sequence>
<dbReference type="InterPro" id="IPR050117">
    <property type="entry name" value="MAPK"/>
</dbReference>
<dbReference type="EC" id="2.7.11.24" evidence="8"/>
<evidence type="ECO:0000256" key="8">
    <source>
        <dbReference type="RuleBase" id="RU361165"/>
    </source>
</evidence>
<keyword evidence="1 7" id="KW-0723">Serine/threonine-protein kinase</keyword>
<dbReference type="CDD" id="cd07834">
    <property type="entry name" value="STKc_MAPK"/>
    <property type="match status" value="1"/>
</dbReference>
<evidence type="ECO:0000256" key="4">
    <source>
        <dbReference type="ARBA" id="ARBA00022777"/>
    </source>
</evidence>
<dbReference type="SUPFAM" id="SSF56112">
    <property type="entry name" value="Protein kinase-like (PK-like)"/>
    <property type="match status" value="1"/>
</dbReference>
<dbReference type="EMBL" id="GDID01003307">
    <property type="protein sequence ID" value="JAP93299.1"/>
    <property type="molecule type" value="Transcribed_RNA"/>
</dbReference>
<comment type="activity regulation">
    <text evidence="8">Activated by threonine and tyrosine phosphorylation.</text>
</comment>
<protein>
    <recommendedName>
        <fullName evidence="8">Mitogen-activated protein kinase</fullName>
        <ecNumber evidence="8">2.7.11.24</ecNumber>
    </recommendedName>
</protein>
<gene>
    <name evidence="10" type="ORF">TPC1_14471</name>
</gene>
<dbReference type="PANTHER" id="PTHR24055">
    <property type="entry name" value="MITOGEN-ACTIVATED PROTEIN KINASE"/>
    <property type="match status" value="1"/>
</dbReference>
<dbReference type="PROSITE" id="PS50011">
    <property type="entry name" value="PROTEIN_KINASE_DOM"/>
    <property type="match status" value="1"/>
</dbReference>
<reference evidence="10" key="1">
    <citation type="submission" date="2015-07" db="EMBL/GenBank/DDBJ databases">
        <title>Adaptation to a free-living lifestyle via gene acquisitions in the diplomonad Trepomonas sp. PC1.</title>
        <authorList>
            <person name="Xu F."/>
            <person name="Jerlstrom-Hultqvist J."/>
            <person name="Kolisko M."/>
            <person name="Simpson A.G.B."/>
            <person name="Roger A.J."/>
            <person name="Svard S.G."/>
            <person name="Andersson J.O."/>
        </authorList>
    </citation>
    <scope>NUCLEOTIDE SEQUENCE</scope>
    <source>
        <strain evidence="10">PC1</strain>
    </source>
</reference>